<dbReference type="PANTHER" id="PTHR43133">
    <property type="entry name" value="RNA POLYMERASE ECF-TYPE SIGMA FACTO"/>
    <property type="match status" value="1"/>
</dbReference>
<evidence type="ECO:0000256" key="3">
    <source>
        <dbReference type="ARBA" id="ARBA00023082"/>
    </source>
</evidence>
<dbReference type="EMBL" id="VJMZ01000001">
    <property type="protein sequence ID" value="TRM11782.1"/>
    <property type="molecule type" value="Genomic_DNA"/>
</dbReference>
<evidence type="ECO:0000256" key="2">
    <source>
        <dbReference type="ARBA" id="ARBA00023015"/>
    </source>
</evidence>
<dbReference type="NCBIfam" id="TIGR02937">
    <property type="entry name" value="sigma70-ECF"/>
    <property type="match status" value="1"/>
</dbReference>
<name>A0A549YIS1_9BACI</name>
<comment type="caution">
    <text evidence="7">The sequence shown here is derived from an EMBL/GenBank/DDBJ whole genome shotgun (WGS) entry which is preliminary data.</text>
</comment>
<evidence type="ECO:0000259" key="6">
    <source>
        <dbReference type="Pfam" id="PF08281"/>
    </source>
</evidence>
<dbReference type="InterPro" id="IPR039425">
    <property type="entry name" value="RNA_pol_sigma-70-like"/>
</dbReference>
<comment type="similarity">
    <text evidence="1">Belongs to the sigma-70 factor family. ECF subfamily.</text>
</comment>
<dbReference type="InterPro" id="IPR013325">
    <property type="entry name" value="RNA_pol_sigma_r2"/>
</dbReference>
<dbReference type="InterPro" id="IPR014284">
    <property type="entry name" value="RNA_pol_sigma-70_dom"/>
</dbReference>
<accession>A0A549YIS1</accession>
<evidence type="ECO:0000256" key="4">
    <source>
        <dbReference type="ARBA" id="ARBA00023163"/>
    </source>
</evidence>
<dbReference type="AlphaFoldDB" id="A0A549YIS1"/>
<gene>
    <name evidence="7" type="ORF">FH966_08875</name>
</gene>
<keyword evidence="4" id="KW-0804">Transcription</keyword>
<feature type="domain" description="RNA polymerase sigma factor 70 region 4 type 2" evidence="6">
    <location>
        <begin position="104"/>
        <end position="155"/>
    </location>
</feature>
<dbReference type="InterPro" id="IPR036388">
    <property type="entry name" value="WH-like_DNA-bd_sf"/>
</dbReference>
<dbReference type="InterPro" id="IPR007627">
    <property type="entry name" value="RNA_pol_sigma70_r2"/>
</dbReference>
<dbReference type="GO" id="GO:0006352">
    <property type="term" value="P:DNA-templated transcription initiation"/>
    <property type="evidence" value="ECO:0007669"/>
    <property type="project" value="InterPro"/>
</dbReference>
<dbReference type="GO" id="GO:0003677">
    <property type="term" value="F:DNA binding"/>
    <property type="evidence" value="ECO:0007669"/>
    <property type="project" value="InterPro"/>
</dbReference>
<organism evidence="7 8">
    <name type="scientific">Lentibacillus cibarius</name>
    <dbReference type="NCBI Taxonomy" id="2583219"/>
    <lineage>
        <taxon>Bacteria</taxon>
        <taxon>Bacillati</taxon>
        <taxon>Bacillota</taxon>
        <taxon>Bacilli</taxon>
        <taxon>Bacillales</taxon>
        <taxon>Bacillaceae</taxon>
        <taxon>Lentibacillus</taxon>
    </lineage>
</organism>
<dbReference type="PANTHER" id="PTHR43133:SF60">
    <property type="entry name" value="RNA POLYMERASE SIGMA FACTOR SIGV"/>
    <property type="match status" value="1"/>
</dbReference>
<dbReference type="Gene3D" id="1.10.10.10">
    <property type="entry name" value="Winged helix-like DNA-binding domain superfamily/Winged helix DNA-binding domain"/>
    <property type="match status" value="1"/>
</dbReference>
<dbReference type="Gene3D" id="1.10.1740.10">
    <property type="match status" value="1"/>
</dbReference>
<proteinExistence type="inferred from homology"/>
<evidence type="ECO:0000313" key="8">
    <source>
        <dbReference type="Proteomes" id="UP000319280"/>
    </source>
</evidence>
<keyword evidence="2" id="KW-0805">Transcription regulation</keyword>
<reference evidence="7 8" key="1">
    <citation type="submission" date="2019-07" db="EMBL/GenBank/DDBJ databases">
        <title>Genomic analysis of Lentibacillus sp. NKC851-2.</title>
        <authorList>
            <person name="Oh Y.J."/>
        </authorList>
    </citation>
    <scope>NUCLEOTIDE SEQUENCE [LARGE SCALE GENOMIC DNA]</scope>
    <source>
        <strain evidence="7 8">NKC851-2</strain>
    </source>
</reference>
<dbReference type="GO" id="GO:0016987">
    <property type="term" value="F:sigma factor activity"/>
    <property type="evidence" value="ECO:0007669"/>
    <property type="project" value="UniProtKB-KW"/>
</dbReference>
<feature type="domain" description="RNA polymerase sigma-70 region 2" evidence="5">
    <location>
        <begin position="15"/>
        <end position="80"/>
    </location>
</feature>
<dbReference type="InterPro" id="IPR013249">
    <property type="entry name" value="RNA_pol_sigma70_r4_t2"/>
</dbReference>
<dbReference type="Pfam" id="PF04542">
    <property type="entry name" value="Sigma70_r2"/>
    <property type="match status" value="1"/>
</dbReference>
<dbReference type="Pfam" id="PF08281">
    <property type="entry name" value="Sigma70_r4_2"/>
    <property type="match status" value="1"/>
</dbReference>
<dbReference type="CDD" id="cd06171">
    <property type="entry name" value="Sigma70_r4"/>
    <property type="match status" value="1"/>
</dbReference>
<evidence type="ECO:0000259" key="5">
    <source>
        <dbReference type="Pfam" id="PF04542"/>
    </source>
</evidence>
<dbReference type="SUPFAM" id="SSF88659">
    <property type="entry name" value="Sigma3 and sigma4 domains of RNA polymerase sigma factors"/>
    <property type="match status" value="1"/>
</dbReference>
<evidence type="ECO:0000256" key="1">
    <source>
        <dbReference type="ARBA" id="ARBA00010641"/>
    </source>
</evidence>
<dbReference type="InterPro" id="IPR013324">
    <property type="entry name" value="RNA_pol_sigma_r3/r4-like"/>
</dbReference>
<keyword evidence="8" id="KW-1185">Reference proteome</keyword>
<keyword evidence="3" id="KW-0731">Sigma factor</keyword>
<sequence length="164" mass="19493">MKKNKLDDQVISFILENKNSFYRLAFSYVKNTEDALDIVQDSIEKALLNKHSIKDKQSIKSWFYKIVVHSSLDHLRKNKKLSFIDNDTFDTFYPARNDNYPDIDLERSIDELPVNLKSIIVLRYFEDLKIKEIADILEENKSTIKTRLYKTLKLLRLKMDDVQE</sequence>
<dbReference type="SUPFAM" id="SSF88946">
    <property type="entry name" value="Sigma2 domain of RNA polymerase sigma factors"/>
    <property type="match status" value="1"/>
</dbReference>
<protein>
    <submittedName>
        <fullName evidence="7">Sigma-70 family RNA polymerase sigma factor</fullName>
    </submittedName>
</protein>
<dbReference type="Proteomes" id="UP000319280">
    <property type="component" value="Unassembled WGS sequence"/>
</dbReference>
<dbReference type="RefSeq" id="WP_142790860.1">
    <property type="nucleotide sequence ID" value="NZ_VJMZ01000001.1"/>
</dbReference>
<evidence type="ECO:0000313" key="7">
    <source>
        <dbReference type="EMBL" id="TRM11782.1"/>
    </source>
</evidence>